<reference evidence="2" key="1">
    <citation type="journal article" date="2019" name="Int. J. Syst. Evol. Microbiol.">
        <title>The Global Catalogue of Microorganisms (GCM) 10K type strain sequencing project: providing services to taxonomists for standard genome sequencing and annotation.</title>
        <authorList>
            <consortium name="The Broad Institute Genomics Platform"/>
            <consortium name="The Broad Institute Genome Sequencing Center for Infectious Disease"/>
            <person name="Wu L."/>
            <person name="Ma J."/>
        </authorList>
    </citation>
    <scope>NUCLEOTIDE SEQUENCE [LARGE SCALE GENOMIC DNA]</scope>
    <source>
        <strain evidence="2">CGMCC 1.12750</strain>
    </source>
</reference>
<protein>
    <submittedName>
        <fullName evidence="1">RSP_7527 family protein</fullName>
    </submittedName>
</protein>
<evidence type="ECO:0000313" key="2">
    <source>
        <dbReference type="Proteomes" id="UP001596516"/>
    </source>
</evidence>
<keyword evidence="2" id="KW-1185">Reference proteome</keyword>
<sequence>MTEMNKTTDADVICFAAIERRARELRAEATRETARAIAAWFSRRFAGLRGTRSQAA</sequence>
<name>A0ABW2ULJ4_9RHOB</name>
<dbReference type="Proteomes" id="UP001596516">
    <property type="component" value="Unassembled WGS sequence"/>
</dbReference>
<dbReference type="InterPro" id="IPR058227">
    <property type="entry name" value="RSP_7527-like"/>
</dbReference>
<accession>A0ABW2ULJ4</accession>
<proteinExistence type="predicted"/>
<evidence type="ECO:0000313" key="1">
    <source>
        <dbReference type="EMBL" id="MFC7704915.1"/>
    </source>
</evidence>
<organism evidence="1 2">
    <name type="scientific">Plastorhodobacter daqingensis</name>
    <dbReference type="NCBI Taxonomy" id="1387281"/>
    <lineage>
        <taxon>Bacteria</taxon>
        <taxon>Pseudomonadati</taxon>
        <taxon>Pseudomonadota</taxon>
        <taxon>Alphaproteobacteria</taxon>
        <taxon>Rhodobacterales</taxon>
        <taxon>Paracoccaceae</taxon>
        <taxon>Plastorhodobacter</taxon>
    </lineage>
</organism>
<dbReference type="NCBIfam" id="NF046098">
    <property type="entry name" value="RSP_7527_fam"/>
    <property type="match status" value="1"/>
</dbReference>
<dbReference type="EMBL" id="JBHTFQ010000006">
    <property type="protein sequence ID" value="MFC7704915.1"/>
    <property type="molecule type" value="Genomic_DNA"/>
</dbReference>
<gene>
    <name evidence="1" type="ORF">ACFQXB_11980</name>
</gene>
<dbReference type="RefSeq" id="WP_377403862.1">
    <property type="nucleotide sequence ID" value="NZ_JBHTFQ010000006.1"/>
</dbReference>
<comment type="caution">
    <text evidence="1">The sequence shown here is derived from an EMBL/GenBank/DDBJ whole genome shotgun (WGS) entry which is preliminary data.</text>
</comment>